<dbReference type="SUPFAM" id="SSF46579">
    <property type="entry name" value="Prefoldin"/>
    <property type="match status" value="1"/>
</dbReference>
<dbReference type="InterPro" id="IPR016661">
    <property type="entry name" value="PFDN4"/>
</dbReference>
<evidence type="ECO:0000256" key="4">
    <source>
        <dbReference type="PIRNR" id="PIRNR016477"/>
    </source>
</evidence>
<evidence type="ECO:0000256" key="3">
    <source>
        <dbReference type="ARBA" id="ARBA00024667"/>
    </source>
</evidence>
<dbReference type="RefSeq" id="NP_985586.2">
    <property type="nucleotide sequence ID" value="NM_210940.2"/>
</dbReference>
<organism evidence="6 7">
    <name type="scientific">Eremothecium gossypii (strain ATCC 10895 / CBS 109.51 / FGSC 9923 / NRRL Y-1056)</name>
    <name type="common">Yeast</name>
    <name type="synonym">Ashbya gossypii</name>
    <dbReference type="NCBI Taxonomy" id="284811"/>
    <lineage>
        <taxon>Eukaryota</taxon>
        <taxon>Fungi</taxon>
        <taxon>Dikarya</taxon>
        <taxon>Ascomycota</taxon>
        <taxon>Saccharomycotina</taxon>
        <taxon>Saccharomycetes</taxon>
        <taxon>Saccharomycetales</taxon>
        <taxon>Saccharomycetaceae</taxon>
        <taxon>Eremothecium</taxon>
    </lineage>
</organism>
<dbReference type="GO" id="GO:0005737">
    <property type="term" value="C:cytoplasm"/>
    <property type="evidence" value="ECO:0000318"/>
    <property type="project" value="GO_Central"/>
</dbReference>
<dbReference type="PANTHER" id="PTHR21100">
    <property type="entry name" value="PREFOLDIN SUBUNIT 4"/>
    <property type="match status" value="1"/>
</dbReference>
<comment type="subunit">
    <text evidence="4">Heterohexamer of two PFD-alpha type and four PFD-beta type subunits.</text>
</comment>
<dbReference type="InParanoid" id="Q754N3"/>
<dbReference type="GO" id="GO:0051082">
    <property type="term" value="F:unfolded protein binding"/>
    <property type="evidence" value="ECO:0000318"/>
    <property type="project" value="GO_Central"/>
</dbReference>
<dbReference type="Proteomes" id="UP000000591">
    <property type="component" value="Chromosome VI"/>
</dbReference>
<evidence type="ECO:0000256" key="5">
    <source>
        <dbReference type="SAM" id="Coils"/>
    </source>
</evidence>
<dbReference type="GO" id="GO:0016272">
    <property type="term" value="C:prefoldin complex"/>
    <property type="evidence" value="ECO:0000318"/>
    <property type="project" value="GO_Central"/>
</dbReference>
<dbReference type="EMBL" id="AE016819">
    <property type="protein sequence ID" value="AAS53410.2"/>
    <property type="molecule type" value="Genomic_DNA"/>
</dbReference>
<dbReference type="KEGG" id="ago:AGOS_AFR039C"/>
<dbReference type="FunFam" id="1.10.287.370:FF:000005">
    <property type="entry name" value="Prefoldin subunit 4"/>
    <property type="match status" value="1"/>
</dbReference>
<keyword evidence="5" id="KW-0175">Coiled coil</keyword>
<dbReference type="STRING" id="284811.Q754N3"/>
<dbReference type="InterPro" id="IPR009053">
    <property type="entry name" value="Prefoldin"/>
</dbReference>
<dbReference type="eggNOG" id="KOG1760">
    <property type="taxonomic scope" value="Eukaryota"/>
</dbReference>
<comment type="function">
    <text evidence="3 4">Binds specifically to cytosolic chaperonin (c-CPN) and transfers target proteins to it. Binds to nascent polypeptide chain and promotes folding in an environment in which there are many competing pathways for nonnative proteins.</text>
</comment>
<evidence type="ECO:0000256" key="1">
    <source>
        <dbReference type="ARBA" id="ARBA00008045"/>
    </source>
</evidence>
<dbReference type="CDD" id="cd23165">
    <property type="entry name" value="Prefoldin_4"/>
    <property type="match status" value="1"/>
</dbReference>
<accession>Q754N3</accession>
<dbReference type="OrthoDB" id="10250441at2759"/>
<dbReference type="GO" id="GO:0006457">
    <property type="term" value="P:protein folding"/>
    <property type="evidence" value="ECO:0000318"/>
    <property type="project" value="GO_Central"/>
</dbReference>
<dbReference type="FunCoup" id="Q754N3">
    <property type="interactions" value="759"/>
</dbReference>
<name>Q754N3_EREGS</name>
<dbReference type="AlphaFoldDB" id="Q754N3"/>
<dbReference type="PANTHER" id="PTHR21100:SF9">
    <property type="entry name" value="PREFOLDIN SUBUNIT 4"/>
    <property type="match status" value="1"/>
</dbReference>
<reference evidence="6 7" key="1">
    <citation type="journal article" date="2004" name="Science">
        <title>The Ashbya gossypii genome as a tool for mapping the ancient Saccharomyces cerevisiae genome.</title>
        <authorList>
            <person name="Dietrich F.S."/>
            <person name="Voegeli S."/>
            <person name="Brachat S."/>
            <person name="Lerch A."/>
            <person name="Gates K."/>
            <person name="Steiner S."/>
            <person name="Mohr C."/>
            <person name="Pohlmann R."/>
            <person name="Luedi P."/>
            <person name="Choi S."/>
            <person name="Wing R.A."/>
            <person name="Flavier A."/>
            <person name="Gaffney T.D."/>
            <person name="Philippsen P."/>
        </authorList>
    </citation>
    <scope>NUCLEOTIDE SEQUENCE [LARGE SCALE GENOMIC DNA]</scope>
    <source>
        <strain evidence="7">ATCC 10895 / CBS 109.51 / FGSC 9923 / NRRL Y-1056</strain>
    </source>
</reference>
<evidence type="ECO:0000256" key="2">
    <source>
        <dbReference type="ARBA" id="ARBA00023186"/>
    </source>
</evidence>
<comment type="similarity">
    <text evidence="1 4">Belongs to the prefoldin subunit beta family.</text>
</comment>
<reference evidence="7" key="2">
    <citation type="journal article" date="2013" name="G3 (Bethesda)">
        <title>Genomes of Ashbya fungi isolated from insects reveal four mating-type loci, numerous translocations, lack of transposons, and distinct gene duplications.</title>
        <authorList>
            <person name="Dietrich F.S."/>
            <person name="Voegeli S."/>
            <person name="Kuo S."/>
            <person name="Philippsen P."/>
        </authorList>
    </citation>
    <scope>GENOME REANNOTATION</scope>
    <source>
        <strain evidence="7">ATCC 10895 / CBS 109.51 / FGSC 9923 / NRRL Y-1056</strain>
    </source>
</reference>
<evidence type="ECO:0000313" key="6">
    <source>
        <dbReference type="EMBL" id="AAS53410.2"/>
    </source>
</evidence>
<dbReference type="HOGENOM" id="CLU_130032_0_0_1"/>
<keyword evidence="2 4" id="KW-0143">Chaperone</keyword>
<sequence length="129" mass="15068">MELLPQGKQNTVQVLYEDQQRINEFSKLVMRKDALEAELRSQRQEKEYVDDAALEIELVDEDAALQYKIGDVFVLMRQEEVAAQLERDQAAADARIRQLEEEEEHVDARMRALKQVLYAKFGDSINLER</sequence>
<keyword evidence="7" id="KW-1185">Reference proteome</keyword>
<gene>
    <name evidence="6" type="ORF">AGOS_AFR039C</name>
</gene>
<feature type="coiled-coil region" evidence="5">
    <location>
        <begin position="25"/>
        <end position="116"/>
    </location>
</feature>
<dbReference type="InterPro" id="IPR002777">
    <property type="entry name" value="PFD_beta-like"/>
</dbReference>
<protein>
    <recommendedName>
        <fullName evidence="4">Prefoldin subunit 4</fullName>
    </recommendedName>
</protein>
<dbReference type="OMA" id="KFGRAIN"/>
<proteinExistence type="inferred from homology"/>
<dbReference type="GeneID" id="4621827"/>
<dbReference type="Pfam" id="PF01920">
    <property type="entry name" value="Prefoldin_2"/>
    <property type="match status" value="1"/>
</dbReference>
<dbReference type="PIRSF" id="PIRSF016477">
    <property type="entry name" value="Prefoldin_subunit_4"/>
    <property type="match status" value="1"/>
</dbReference>
<dbReference type="Gene3D" id="1.10.287.370">
    <property type="match status" value="1"/>
</dbReference>
<evidence type="ECO:0000313" key="7">
    <source>
        <dbReference type="Proteomes" id="UP000000591"/>
    </source>
</evidence>